<keyword evidence="2 11" id="KW-0997">Cell inner membrane</keyword>
<dbReference type="InterPro" id="IPR001264">
    <property type="entry name" value="Glyco_trans_51"/>
</dbReference>
<dbReference type="RefSeq" id="WP_171679531.1">
    <property type="nucleotide sequence ID" value="NZ_JABGBN010000001.1"/>
</dbReference>
<dbReference type="GO" id="GO:0008360">
    <property type="term" value="P:regulation of cell shape"/>
    <property type="evidence" value="ECO:0007669"/>
    <property type="project" value="UniProtKB-KW"/>
</dbReference>
<sequence length="240" mass="27686">MSGLAQSITQHPIRTSLKWSLLTLLGLVLAYQIFLFSHVLLYRFINPSSTAFMRAQAAELDNKTIQYIWVDYENISASLKKAVIASEDSGFKQHGGVEWLAIRHAFMFNLKQWRKGKERMRGGSTISQQLAKNLFLSEDRSYWRKAQELVITYMLEWTMPKKRILELYLNTAQFGETVFGAEAASQFYFKKSSKQLNNHEASRLAVLLPNPRYYGQHIKGAYVNGRASIIRQRMRQVSPP</sequence>
<keyword evidence="8 11" id="KW-1133">Transmembrane helix</keyword>
<evidence type="ECO:0000256" key="6">
    <source>
        <dbReference type="ARBA" id="ARBA00022960"/>
    </source>
</evidence>
<dbReference type="Pfam" id="PF00912">
    <property type="entry name" value="Transgly"/>
    <property type="match status" value="1"/>
</dbReference>
<dbReference type="Gene3D" id="1.10.3810.10">
    <property type="entry name" value="Biosynthetic peptidoglycan transglycosylase-like"/>
    <property type="match status" value="1"/>
</dbReference>
<dbReference type="GO" id="GO:0016763">
    <property type="term" value="F:pentosyltransferase activity"/>
    <property type="evidence" value="ECO:0007669"/>
    <property type="project" value="InterPro"/>
</dbReference>
<organism evidence="13 14">
    <name type="scientific">Pelistega suis</name>
    <dbReference type="NCBI Taxonomy" id="1631957"/>
    <lineage>
        <taxon>Bacteria</taxon>
        <taxon>Pseudomonadati</taxon>
        <taxon>Pseudomonadota</taxon>
        <taxon>Betaproteobacteria</taxon>
        <taxon>Burkholderiales</taxon>
        <taxon>Alcaligenaceae</taxon>
        <taxon>Pelistega</taxon>
    </lineage>
</organism>
<keyword evidence="6 11" id="KW-0133">Cell shape</keyword>
<evidence type="ECO:0000256" key="11">
    <source>
        <dbReference type="HAMAP-Rule" id="MF_00766"/>
    </source>
</evidence>
<dbReference type="EC" id="2.4.99.28" evidence="11"/>
<evidence type="ECO:0000256" key="7">
    <source>
        <dbReference type="ARBA" id="ARBA00022984"/>
    </source>
</evidence>
<accession>A0A849P791</accession>
<dbReference type="InterPro" id="IPR023346">
    <property type="entry name" value="Lysozyme-like_dom_sf"/>
</dbReference>
<evidence type="ECO:0000259" key="12">
    <source>
        <dbReference type="Pfam" id="PF00912"/>
    </source>
</evidence>
<evidence type="ECO:0000256" key="10">
    <source>
        <dbReference type="ARBA" id="ARBA00023316"/>
    </source>
</evidence>
<evidence type="ECO:0000256" key="4">
    <source>
        <dbReference type="ARBA" id="ARBA00022679"/>
    </source>
</evidence>
<dbReference type="GO" id="GO:0071555">
    <property type="term" value="P:cell wall organization"/>
    <property type="evidence" value="ECO:0007669"/>
    <property type="project" value="UniProtKB-KW"/>
</dbReference>
<name>A0A849P791_9BURK</name>
<keyword evidence="14" id="KW-1185">Reference proteome</keyword>
<evidence type="ECO:0000256" key="9">
    <source>
        <dbReference type="ARBA" id="ARBA00023136"/>
    </source>
</evidence>
<comment type="catalytic activity">
    <reaction evidence="11">
        <text>[GlcNAc-(1-&gt;4)-Mur2Ac(oyl-L-Ala-gamma-D-Glu-L-Lys-D-Ala-D-Ala)](n)-di-trans,octa-cis-undecaprenyl diphosphate + beta-D-GlcNAc-(1-&gt;4)-Mur2Ac(oyl-L-Ala-gamma-D-Glu-L-Lys-D-Ala-D-Ala)-di-trans,octa-cis-undecaprenyl diphosphate = [GlcNAc-(1-&gt;4)-Mur2Ac(oyl-L-Ala-gamma-D-Glu-L-Lys-D-Ala-D-Ala)](n+1)-di-trans,octa-cis-undecaprenyl diphosphate + di-trans,octa-cis-undecaprenyl diphosphate + H(+)</text>
        <dbReference type="Rhea" id="RHEA:23708"/>
        <dbReference type="Rhea" id="RHEA-COMP:9602"/>
        <dbReference type="Rhea" id="RHEA-COMP:9603"/>
        <dbReference type="ChEBI" id="CHEBI:15378"/>
        <dbReference type="ChEBI" id="CHEBI:58405"/>
        <dbReference type="ChEBI" id="CHEBI:60033"/>
        <dbReference type="ChEBI" id="CHEBI:78435"/>
        <dbReference type="EC" id="2.4.99.28"/>
    </reaction>
</comment>
<keyword evidence="7 11" id="KW-0573">Peptidoglycan synthesis</keyword>
<keyword evidence="10 11" id="KW-0961">Cell wall biogenesis/degradation</keyword>
<evidence type="ECO:0000256" key="1">
    <source>
        <dbReference type="ARBA" id="ARBA00022475"/>
    </source>
</evidence>
<protein>
    <recommendedName>
        <fullName evidence="11">Biosynthetic peptidoglycan transglycosylase</fullName>
        <ecNumber evidence="11">2.4.99.28</ecNumber>
    </recommendedName>
    <alternativeName>
        <fullName evidence="11">Glycan polymerase</fullName>
    </alternativeName>
    <alternativeName>
        <fullName evidence="11">Peptidoglycan glycosyltransferase MtgA</fullName>
        <shortName evidence="11">PGT</shortName>
    </alternativeName>
</protein>
<evidence type="ECO:0000256" key="8">
    <source>
        <dbReference type="ARBA" id="ARBA00022989"/>
    </source>
</evidence>
<dbReference type="InterPro" id="IPR011812">
    <property type="entry name" value="Pep_trsgly"/>
</dbReference>
<dbReference type="HAMAP" id="MF_00766">
    <property type="entry name" value="PGT_MtgA"/>
    <property type="match status" value="1"/>
</dbReference>
<keyword evidence="3 11" id="KW-0328">Glycosyltransferase</keyword>
<dbReference type="PANTHER" id="PTHR30400">
    <property type="entry name" value="MONOFUNCTIONAL BIOSYNTHETIC PEPTIDOGLYCAN TRANSGLYCOSYLASE"/>
    <property type="match status" value="1"/>
</dbReference>
<feature type="transmembrane region" description="Helical" evidence="11">
    <location>
        <begin position="21"/>
        <end position="45"/>
    </location>
</feature>
<dbReference type="UniPathway" id="UPA00219"/>
<evidence type="ECO:0000256" key="5">
    <source>
        <dbReference type="ARBA" id="ARBA00022692"/>
    </source>
</evidence>
<proteinExistence type="inferred from homology"/>
<comment type="subcellular location">
    <subcellularLocation>
        <location evidence="11">Cell inner membrane</location>
        <topology evidence="11">Single-pass membrane protein</topology>
    </subcellularLocation>
</comment>
<keyword evidence="5 11" id="KW-0812">Transmembrane</keyword>
<dbReference type="EMBL" id="JABGBN010000001">
    <property type="protein sequence ID" value="NOL50847.1"/>
    <property type="molecule type" value="Genomic_DNA"/>
</dbReference>
<keyword evidence="9 11" id="KW-0472">Membrane</keyword>
<comment type="pathway">
    <text evidence="11">Cell wall biogenesis; peptidoglycan biosynthesis.</text>
</comment>
<dbReference type="InterPro" id="IPR036950">
    <property type="entry name" value="PBP_transglycosylase"/>
</dbReference>
<comment type="similarity">
    <text evidence="11">Belongs to the glycosyltransferase 51 family.</text>
</comment>
<dbReference type="GO" id="GO:0008955">
    <property type="term" value="F:peptidoglycan glycosyltransferase activity"/>
    <property type="evidence" value="ECO:0007669"/>
    <property type="project" value="UniProtKB-UniRule"/>
</dbReference>
<dbReference type="GO" id="GO:0009274">
    <property type="term" value="C:peptidoglycan-based cell wall"/>
    <property type="evidence" value="ECO:0007669"/>
    <property type="project" value="InterPro"/>
</dbReference>
<dbReference type="NCBIfam" id="TIGR02070">
    <property type="entry name" value="mono_pep_trsgly"/>
    <property type="match status" value="1"/>
</dbReference>
<feature type="domain" description="Glycosyl transferase family 51" evidence="12">
    <location>
        <begin position="63"/>
        <end position="234"/>
    </location>
</feature>
<dbReference type="GO" id="GO:0005886">
    <property type="term" value="C:plasma membrane"/>
    <property type="evidence" value="ECO:0007669"/>
    <property type="project" value="UniProtKB-SubCell"/>
</dbReference>
<evidence type="ECO:0000256" key="2">
    <source>
        <dbReference type="ARBA" id="ARBA00022519"/>
    </source>
</evidence>
<dbReference type="PANTHER" id="PTHR30400:SF0">
    <property type="entry name" value="BIOSYNTHETIC PEPTIDOGLYCAN TRANSGLYCOSYLASE"/>
    <property type="match status" value="1"/>
</dbReference>
<evidence type="ECO:0000313" key="13">
    <source>
        <dbReference type="EMBL" id="NOL50847.1"/>
    </source>
</evidence>
<dbReference type="GO" id="GO:0009252">
    <property type="term" value="P:peptidoglycan biosynthetic process"/>
    <property type="evidence" value="ECO:0007669"/>
    <property type="project" value="UniProtKB-UniRule"/>
</dbReference>
<comment type="caution">
    <text evidence="13">The sequence shown here is derived from an EMBL/GenBank/DDBJ whole genome shotgun (WGS) entry which is preliminary data.</text>
</comment>
<evidence type="ECO:0000256" key="3">
    <source>
        <dbReference type="ARBA" id="ARBA00022676"/>
    </source>
</evidence>
<dbReference type="SUPFAM" id="SSF53955">
    <property type="entry name" value="Lysozyme-like"/>
    <property type="match status" value="1"/>
</dbReference>
<dbReference type="AlphaFoldDB" id="A0A849P791"/>
<reference evidence="13 14" key="1">
    <citation type="submission" date="2020-05" db="EMBL/GenBank/DDBJ databases">
        <authorList>
            <person name="Niu N."/>
        </authorList>
    </citation>
    <scope>NUCLEOTIDE SEQUENCE [LARGE SCALE GENOMIC DNA]</scope>
    <source>
        <strain evidence="13 14">3340-03</strain>
    </source>
</reference>
<dbReference type="Proteomes" id="UP000537862">
    <property type="component" value="Unassembled WGS sequence"/>
</dbReference>
<comment type="function">
    <text evidence="11">Peptidoglycan polymerase that catalyzes glycan chain elongation from lipid-linked precursors.</text>
</comment>
<evidence type="ECO:0000313" key="14">
    <source>
        <dbReference type="Proteomes" id="UP000537862"/>
    </source>
</evidence>
<keyword evidence="1 11" id="KW-1003">Cell membrane</keyword>
<gene>
    <name evidence="11 13" type="primary">mtgA</name>
    <name evidence="13" type="ORF">HKX39_01465</name>
</gene>
<keyword evidence="4 11" id="KW-0808">Transferase</keyword>